<protein>
    <submittedName>
        <fullName evidence="3">Uncharacterized protein</fullName>
    </submittedName>
</protein>
<proteinExistence type="predicted"/>
<feature type="compositionally biased region" description="Basic and acidic residues" evidence="1">
    <location>
        <begin position="41"/>
        <end position="57"/>
    </location>
</feature>
<evidence type="ECO:0000313" key="3">
    <source>
        <dbReference type="EMBL" id="PLW52166.1"/>
    </source>
</evidence>
<accession>A0A2N5VQD1</accession>
<evidence type="ECO:0000313" key="5">
    <source>
        <dbReference type="Proteomes" id="UP000235392"/>
    </source>
</evidence>
<sequence length="74" mass="8456">MHLKHHTRCRSTRREQSDEFTSKHTELMPASVGSGVRHSHRLTEFDRHPDGSTEKLRGTSAKVNKIRRPLPDGA</sequence>
<dbReference type="Proteomes" id="UP000235388">
    <property type="component" value="Unassembled WGS sequence"/>
</dbReference>
<gene>
    <name evidence="3" type="ORF">PCANC_10266</name>
    <name evidence="2" type="ORF">PCASD_21960</name>
</gene>
<dbReference type="Proteomes" id="UP000235392">
    <property type="component" value="Unassembled WGS sequence"/>
</dbReference>
<dbReference type="AlphaFoldDB" id="A0A2N5VQD1"/>
<evidence type="ECO:0000256" key="1">
    <source>
        <dbReference type="SAM" id="MobiDB-lite"/>
    </source>
</evidence>
<reference evidence="4 5" key="1">
    <citation type="submission" date="2017-11" db="EMBL/GenBank/DDBJ databases">
        <title>De novo assembly and phasing of dikaryotic genomes from two isolates of Puccinia coronata f. sp. avenae, the causal agent of oat crown rust.</title>
        <authorList>
            <person name="Miller M.E."/>
            <person name="Zhang Y."/>
            <person name="Omidvar V."/>
            <person name="Sperschneider J."/>
            <person name="Schwessinger B."/>
            <person name="Raley C."/>
            <person name="Palmer J.M."/>
            <person name="Garnica D."/>
            <person name="Upadhyaya N."/>
            <person name="Rathjen J."/>
            <person name="Taylor J.M."/>
            <person name="Park R.F."/>
            <person name="Dodds P.N."/>
            <person name="Hirsch C.D."/>
            <person name="Kianian S.F."/>
            <person name="Figueroa M."/>
        </authorList>
    </citation>
    <scope>NUCLEOTIDE SEQUENCE [LARGE SCALE GENOMIC DNA]</scope>
    <source>
        <strain evidence="3">12NC29</strain>
        <strain evidence="2">12SD80</strain>
    </source>
</reference>
<dbReference type="EMBL" id="PGCI01000841">
    <property type="protein sequence ID" value="PLW13775.1"/>
    <property type="molecule type" value="Genomic_DNA"/>
</dbReference>
<feature type="compositionally biased region" description="Basic and acidic residues" evidence="1">
    <location>
        <begin position="12"/>
        <end position="26"/>
    </location>
</feature>
<feature type="compositionally biased region" description="Basic residues" evidence="1">
    <location>
        <begin position="1"/>
        <end position="11"/>
    </location>
</feature>
<comment type="caution">
    <text evidence="3">The sequence shown here is derived from an EMBL/GenBank/DDBJ whole genome shotgun (WGS) entry which is preliminary data.</text>
</comment>
<evidence type="ECO:0000313" key="4">
    <source>
        <dbReference type="Proteomes" id="UP000235388"/>
    </source>
</evidence>
<organism evidence="3 4">
    <name type="scientific">Puccinia coronata f. sp. avenae</name>
    <dbReference type="NCBI Taxonomy" id="200324"/>
    <lineage>
        <taxon>Eukaryota</taxon>
        <taxon>Fungi</taxon>
        <taxon>Dikarya</taxon>
        <taxon>Basidiomycota</taxon>
        <taxon>Pucciniomycotina</taxon>
        <taxon>Pucciniomycetes</taxon>
        <taxon>Pucciniales</taxon>
        <taxon>Pucciniaceae</taxon>
        <taxon>Puccinia</taxon>
    </lineage>
</organism>
<evidence type="ECO:0000313" key="2">
    <source>
        <dbReference type="EMBL" id="PLW13775.1"/>
    </source>
</evidence>
<keyword evidence="4" id="KW-1185">Reference proteome</keyword>
<dbReference type="EMBL" id="PGCJ01000081">
    <property type="protein sequence ID" value="PLW52166.1"/>
    <property type="molecule type" value="Genomic_DNA"/>
</dbReference>
<feature type="region of interest" description="Disordered" evidence="1">
    <location>
        <begin position="1"/>
        <end position="74"/>
    </location>
</feature>
<name>A0A2N5VQD1_9BASI</name>